<evidence type="ECO:0000313" key="1">
    <source>
        <dbReference type="EMBL" id="ATI15660.1"/>
    </source>
</evidence>
<evidence type="ECO:0000313" key="2">
    <source>
        <dbReference type="Proteomes" id="UP000228765"/>
    </source>
</evidence>
<name>A0A291L9X4_9CAUD</name>
<reference evidence="1 2" key="1">
    <citation type="submission" date="2017-08" db="EMBL/GenBank/DDBJ databases">
        <title>Complete genome sequence of a novel bacteriophage infecting Bordetella bronchiseptica.</title>
        <authorList>
            <person name="Chen Y."/>
            <person name="Song J."/>
            <person name="Wu B."/>
        </authorList>
    </citation>
    <scope>NUCLEOTIDE SEQUENCE [LARGE SCALE GENOMIC DNA]</scope>
</reference>
<sequence>MKTALEQQQEIARDRDERACRHAYDNRYHKIRAAVGYDEFRAIWFKALESHEVYEAELQRLAELGRNLPPMDDESEFVFMKVRKGLVKPSIHSLEHIVSLIANGTPFVVTSGVEGARLRKIVRLVDEKFASGNDIPVERITLTRDEVGLD</sequence>
<dbReference type="KEGG" id="vg:54982916"/>
<dbReference type="GeneID" id="54982916"/>
<keyword evidence="2" id="KW-1185">Reference proteome</keyword>
<protein>
    <submittedName>
        <fullName evidence="1">Uncharacterized protein</fullName>
    </submittedName>
</protein>
<accession>A0A291L9X4</accession>
<dbReference type="EMBL" id="MF663786">
    <property type="protein sequence ID" value="ATI15660.1"/>
    <property type="molecule type" value="Genomic_DNA"/>
</dbReference>
<dbReference type="RefSeq" id="YP_009792708.1">
    <property type="nucleotide sequence ID" value="NC_047861.1"/>
</dbReference>
<organism evidence="1 2">
    <name type="scientific">Bordetella phage vB_BbrM_PHB04</name>
    <dbReference type="NCBI Taxonomy" id="2029657"/>
    <lineage>
        <taxon>Viruses</taxon>
        <taxon>Duplodnaviria</taxon>
        <taxon>Heunggongvirae</taxon>
        <taxon>Uroviricota</taxon>
        <taxon>Caudoviricetes</taxon>
        <taxon>Phabquatrovirus</taxon>
        <taxon>Phabquatrovirus PHB04</taxon>
    </lineage>
</organism>
<proteinExistence type="predicted"/>
<dbReference type="Proteomes" id="UP000228765">
    <property type="component" value="Segment"/>
</dbReference>